<name>A0AAV9H5I1_9PEZI</name>
<proteinExistence type="predicted"/>
<keyword evidence="1" id="KW-0732">Signal</keyword>
<evidence type="ECO:0000256" key="1">
    <source>
        <dbReference type="SAM" id="SignalP"/>
    </source>
</evidence>
<reference evidence="2" key="2">
    <citation type="submission" date="2023-05" db="EMBL/GenBank/DDBJ databases">
        <authorList>
            <consortium name="Lawrence Berkeley National Laboratory"/>
            <person name="Steindorff A."/>
            <person name="Hensen N."/>
            <person name="Bonometti L."/>
            <person name="Westerberg I."/>
            <person name="Brannstrom I.O."/>
            <person name="Guillou S."/>
            <person name="Cros-Aarteil S."/>
            <person name="Calhoun S."/>
            <person name="Haridas S."/>
            <person name="Kuo A."/>
            <person name="Mondo S."/>
            <person name="Pangilinan J."/>
            <person name="Riley R."/>
            <person name="Labutti K."/>
            <person name="Andreopoulos B."/>
            <person name="Lipzen A."/>
            <person name="Chen C."/>
            <person name="Yanf M."/>
            <person name="Daum C."/>
            <person name="Ng V."/>
            <person name="Clum A."/>
            <person name="Ohm R."/>
            <person name="Martin F."/>
            <person name="Silar P."/>
            <person name="Natvig D."/>
            <person name="Lalanne C."/>
            <person name="Gautier V."/>
            <person name="Ament-Velasquez S.L."/>
            <person name="Kruys A."/>
            <person name="Hutchinson M.I."/>
            <person name="Powell A.J."/>
            <person name="Barry K."/>
            <person name="Miller A.N."/>
            <person name="Grigoriev I.V."/>
            <person name="Debuchy R."/>
            <person name="Gladieux P."/>
            <person name="Thoren M.H."/>
            <person name="Johannesson H."/>
        </authorList>
    </citation>
    <scope>NUCLEOTIDE SEQUENCE</scope>
    <source>
        <strain evidence="2">PSN243</strain>
    </source>
</reference>
<organism evidence="2 3">
    <name type="scientific">Podospora aff. communis PSN243</name>
    <dbReference type="NCBI Taxonomy" id="3040156"/>
    <lineage>
        <taxon>Eukaryota</taxon>
        <taxon>Fungi</taxon>
        <taxon>Dikarya</taxon>
        <taxon>Ascomycota</taxon>
        <taxon>Pezizomycotina</taxon>
        <taxon>Sordariomycetes</taxon>
        <taxon>Sordariomycetidae</taxon>
        <taxon>Sordariales</taxon>
        <taxon>Podosporaceae</taxon>
        <taxon>Podospora</taxon>
    </lineage>
</organism>
<sequence>MLMAILLVGCWFLHLLSSTIIPWLRSGYHSGVVISDDLDALHKLAGFIQNKAMACFVYITYILGNHFCII</sequence>
<feature type="signal peptide" evidence="1">
    <location>
        <begin position="1"/>
        <end position="18"/>
    </location>
</feature>
<feature type="non-terminal residue" evidence="2">
    <location>
        <position position="70"/>
    </location>
</feature>
<keyword evidence="3" id="KW-1185">Reference proteome</keyword>
<evidence type="ECO:0000313" key="2">
    <source>
        <dbReference type="EMBL" id="KAK4455943.1"/>
    </source>
</evidence>
<gene>
    <name evidence="2" type="ORF">QBC34DRAFT_388389</name>
</gene>
<dbReference type="AlphaFoldDB" id="A0AAV9H5I1"/>
<comment type="caution">
    <text evidence="2">The sequence shown here is derived from an EMBL/GenBank/DDBJ whole genome shotgun (WGS) entry which is preliminary data.</text>
</comment>
<protein>
    <submittedName>
        <fullName evidence="2">Uncharacterized protein</fullName>
    </submittedName>
</protein>
<feature type="chain" id="PRO_5043810125" evidence="1">
    <location>
        <begin position="19"/>
        <end position="70"/>
    </location>
</feature>
<dbReference type="EMBL" id="MU865913">
    <property type="protein sequence ID" value="KAK4455943.1"/>
    <property type="molecule type" value="Genomic_DNA"/>
</dbReference>
<dbReference type="Proteomes" id="UP001321760">
    <property type="component" value="Unassembled WGS sequence"/>
</dbReference>
<reference evidence="2" key="1">
    <citation type="journal article" date="2023" name="Mol. Phylogenet. Evol.">
        <title>Genome-scale phylogeny and comparative genomics of the fungal order Sordariales.</title>
        <authorList>
            <person name="Hensen N."/>
            <person name="Bonometti L."/>
            <person name="Westerberg I."/>
            <person name="Brannstrom I.O."/>
            <person name="Guillou S."/>
            <person name="Cros-Aarteil S."/>
            <person name="Calhoun S."/>
            <person name="Haridas S."/>
            <person name="Kuo A."/>
            <person name="Mondo S."/>
            <person name="Pangilinan J."/>
            <person name="Riley R."/>
            <person name="LaButti K."/>
            <person name="Andreopoulos B."/>
            <person name="Lipzen A."/>
            <person name="Chen C."/>
            <person name="Yan M."/>
            <person name="Daum C."/>
            <person name="Ng V."/>
            <person name="Clum A."/>
            <person name="Steindorff A."/>
            <person name="Ohm R.A."/>
            <person name="Martin F."/>
            <person name="Silar P."/>
            <person name="Natvig D.O."/>
            <person name="Lalanne C."/>
            <person name="Gautier V."/>
            <person name="Ament-Velasquez S.L."/>
            <person name="Kruys A."/>
            <person name="Hutchinson M.I."/>
            <person name="Powell A.J."/>
            <person name="Barry K."/>
            <person name="Miller A.N."/>
            <person name="Grigoriev I.V."/>
            <person name="Debuchy R."/>
            <person name="Gladieux P."/>
            <person name="Hiltunen Thoren M."/>
            <person name="Johannesson H."/>
        </authorList>
    </citation>
    <scope>NUCLEOTIDE SEQUENCE</scope>
    <source>
        <strain evidence="2">PSN243</strain>
    </source>
</reference>
<accession>A0AAV9H5I1</accession>
<evidence type="ECO:0000313" key="3">
    <source>
        <dbReference type="Proteomes" id="UP001321760"/>
    </source>
</evidence>